<dbReference type="RefSeq" id="WP_035756972.1">
    <property type="nucleotide sequence ID" value="NZ_JRNH01000023.1"/>
</dbReference>
<dbReference type="AlphaFoldDB" id="A0A095ZMZ4"/>
<protein>
    <recommendedName>
        <fullName evidence="3">DUF3046 domain-containing protein</fullName>
    </recommendedName>
</protein>
<evidence type="ECO:0000313" key="2">
    <source>
        <dbReference type="Proteomes" id="UP000053528"/>
    </source>
</evidence>
<evidence type="ECO:0000313" key="1">
    <source>
        <dbReference type="EMBL" id="KGF19947.1"/>
    </source>
</evidence>
<accession>A0A095ZMZ4</accession>
<evidence type="ECO:0008006" key="3">
    <source>
        <dbReference type="Google" id="ProtNLM"/>
    </source>
</evidence>
<organism evidence="1 2">
    <name type="scientific">Pseudoglutamicibacter albus DNF00011</name>
    <dbReference type="NCBI Taxonomy" id="1401063"/>
    <lineage>
        <taxon>Bacteria</taxon>
        <taxon>Bacillati</taxon>
        <taxon>Actinomycetota</taxon>
        <taxon>Actinomycetes</taxon>
        <taxon>Micrococcales</taxon>
        <taxon>Micrococcaceae</taxon>
        <taxon>Pseudoglutamicibacter</taxon>
    </lineage>
</organism>
<proteinExistence type="predicted"/>
<gene>
    <name evidence="1" type="ORF">HMPREF2128_08255</name>
</gene>
<dbReference type="Proteomes" id="UP000053528">
    <property type="component" value="Unassembled WGS sequence"/>
</dbReference>
<sequence length="78" mass="8749">MRLSDFHRMVTEEFGEAAGEHLMLTMALTECDGLTAADALEAGFEPKTVWLALCRAKDVPESRWLGRDLPLRDTPWDG</sequence>
<dbReference type="EMBL" id="JRNH01000023">
    <property type="protein sequence ID" value="KGF19947.1"/>
    <property type="molecule type" value="Genomic_DNA"/>
</dbReference>
<comment type="caution">
    <text evidence="1">The sequence shown here is derived from an EMBL/GenBank/DDBJ whole genome shotgun (WGS) entry which is preliminary data.</text>
</comment>
<reference evidence="1 2" key="1">
    <citation type="submission" date="2014-07" db="EMBL/GenBank/DDBJ databases">
        <authorList>
            <person name="McCorrison J."/>
            <person name="Sanka R."/>
            <person name="Torralba M."/>
            <person name="Gillis M."/>
            <person name="Haft D.H."/>
            <person name="Methe B."/>
            <person name="Sutton G."/>
            <person name="Nelson K.E."/>
        </authorList>
    </citation>
    <scope>NUCLEOTIDE SEQUENCE [LARGE SCALE GENOMIC DNA]</scope>
    <source>
        <strain evidence="1 2">DNF00011</strain>
    </source>
</reference>
<dbReference type="InterPro" id="IPR021408">
    <property type="entry name" value="DUF3046"/>
</dbReference>
<dbReference type="Pfam" id="PF11248">
    <property type="entry name" value="DUF3046"/>
    <property type="match status" value="1"/>
</dbReference>
<name>A0A095ZMZ4_9MICC</name>